<dbReference type="GO" id="GO:0005886">
    <property type="term" value="C:plasma membrane"/>
    <property type="evidence" value="ECO:0007669"/>
    <property type="project" value="UniProtKB-SubCell"/>
</dbReference>
<dbReference type="AlphaFoldDB" id="A0A975P8U0"/>
<dbReference type="EMBL" id="CP076361">
    <property type="protein sequence ID" value="QWK91263.1"/>
    <property type="molecule type" value="Genomic_DNA"/>
</dbReference>
<feature type="transmembrane region" description="Helical" evidence="19">
    <location>
        <begin position="186"/>
        <end position="210"/>
    </location>
</feature>
<evidence type="ECO:0000256" key="1">
    <source>
        <dbReference type="ARBA" id="ARBA00001946"/>
    </source>
</evidence>
<keyword evidence="10 19" id="KW-0812">Transmembrane</keyword>
<evidence type="ECO:0000256" key="13">
    <source>
        <dbReference type="ARBA" id="ARBA00023136"/>
    </source>
</evidence>
<keyword evidence="9 19" id="KW-0808">Transferase</keyword>
<organism evidence="20 21">
    <name type="scientific">Gemmobacter fulvus</name>
    <dbReference type="NCBI Taxonomy" id="2840474"/>
    <lineage>
        <taxon>Bacteria</taxon>
        <taxon>Pseudomonadati</taxon>
        <taxon>Pseudomonadota</taxon>
        <taxon>Alphaproteobacteria</taxon>
        <taxon>Rhodobacterales</taxon>
        <taxon>Paracoccaceae</taxon>
        <taxon>Gemmobacter</taxon>
    </lineage>
</organism>
<evidence type="ECO:0000256" key="12">
    <source>
        <dbReference type="ARBA" id="ARBA00022989"/>
    </source>
</evidence>
<proteinExistence type="inferred from homology"/>
<evidence type="ECO:0000256" key="17">
    <source>
        <dbReference type="ARBA" id="ARBA00048623"/>
    </source>
</evidence>
<dbReference type="PANTHER" id="PTHR34148">
    <property type="entry name" value="ADENOSYLCOBINAMIDE-GDP RIBAZOLETRANSFERASE"/>
    <property type="match status" value="1"/>
</dbReference>
<dbReference type="GO" id="GO:0008818">
    <property type="term" value="F:cobalamin 5'-phosphate synthase activity"/>
    <property type="evidence" value="ECO:0007669"/>
    <property type="project" value="UniProtKB-UniRule"/>
</dbReference>
<gene>
    <name evidence="19" type="primary">cobS</name>
    <name evidence="20" type="ORF">KM031_05055</name>
</gene>
<keyword evidence="21" id="KW-1185">Reference proteome</keyword>
<dbReference type="HAMAP" id="MF_00719">
    <property type="entry name" value="CobS"/>
    <property type="match status" value="1"/>
</dbReference>
<evidence type="ECO:0000256" key="19">
    <source>
        <dbReference type="HAMAP-Rule" id="MF_00719"/>
    </source>
</evidence>
<protein>
    <recommendedName>
        <fullName evidence="6 19">Adenosylcobinamide-GDP ribazoletransferase</fullName>
        <ecNumber evidence="5 19">2.7.8.26</ecNumber>
    </recommendedName>
    <alternativeName>
        <fullName evidence="16 19">Cobalamin synthase</fullName>
    </alternativeName>
    <alternativeName>
        <fullName evidence="15 19">Cobalamin-5'-phosphate synthase</fullName>
    </alternativeName>
</protein>
<comment type="similarity">
    <text evidence="4 19">Belongs to the CobS family.</text>
</comment>
<dbReference type="GO" id="GO:0009236">
    <property type="term" value="P:cobalamin biosynthetic process"/>
    <property type="evidence" value="ECO:0007669"/>
    <property type="project" value="UniProtKB-UniRule"/>
</dbReference>
<evidence type="ECO:0000256" key="7">
    <source>
        <dbReference type="ARBA" id="ARBA00022475"/>
    </source>
</evidence>
<comment type="cofactor">
    <cofactor evidence="1 19">
        <name>Mg(2+)</name>
        <dbReference type="ChEBI" id="CHEBI:18420"/>
    </cofactor>
</comment>
<reference evidence="20" key="1">
    <citation type="submission" date="2021-06" db="EMBL/GenBank/DDBJ databases">
        <title>Direct submission.</title>
        <authorList>
            <person name="Lee C.-S."/>
            <person name="Jin L."/>
        </authorList>
    </citation>
    <scope>NUCLEOTIDE SEQUENCE</scope>
    <source>
        <strain evidence="20">Con5</strain>
    </source>
</reference>
<evidence type="ECO:0000256" key="14">
    <source>
        <dbReference type="ARBA" id="ARBA00025228"/>
    </source>
</evidence>
<comment type="catalytic activity">
    <reaction evidence="17 19">
        <text>alpha-ribazole + adenosylcob(III)inamide-GDP = adenosylcob(III)alamin + GMP + H(+)</text>
        <dbReference type="Rhea" id="RHEA:16049"/>
        <dbReference type="ChEBI" id="CHEBI:10329"/>
        <dbReference type="ChEBI" id="CHEBI:15378"/>
        <dbReference type="ChEBI" id="CHEBI:18408"/>
        <dbReference type="ChEBI" id="CHEBI:58115"/>
        <dbReference type="ChEBI" id="CHEBI:60487"/>
        <dbReference type="EC" id="2.7.8.26"/>
    </reaction>
</comment>
<evidence type="ECO:0000256" key="6">
    <source>
        <dbReference type="ARBA" id="ARBA00015850"/>
    </source>
</evidence>
<accession>A0A975P8U0</accession>
<keyword evidence="13 19" id="KW-0472">Membrane</keyword>
<dbReference type="RefSeq" id="WP_215503455.1">
    <property type="nucleotide sequence ID" value="NZ_CP076361.1"/>
</dbReference>
<dbReference type="InterPro" id="IPR003805">
    <property type="entry name" value="CobS"/>
</dbReference>
<evidence type="ECO:0000256" key="15">
    <source>
        <dbReference type="ARBA" id="ARBA00032605"/>
    </source>
</evidence>
<evidence type="ECO:0000256" key="4">
    <source>
        <dbReference type="ARBA" id="ARBA00010561"/>
    </source>
</evidence>
<evidence type="ECO:0000256" key="10">
    <source>
        <dbReference type="ARBA" id="ARBA00022692"/>
    </source>
</evidence>
<evidence type="ECO:0000256" key="11">
    <source>
        <dbReference type="ARBA" id="ARBA00022842"/>
    </source>
</evidence>
<evidence type="ECO:0000313" key="21">
    <source>
        <dbReference type="Proteomes" id="UP000679352"/>
    </source>
</evidence>
<keyword evidence="12 19" id="KW-1133">Transmembrane helix</keyword>
<evidence type="ECO:0000313" key="20">
    <source>
        <dbReference type="EMBL" id="QWK91263.1"/>
    </source>
</evidence>
<feature type="transmembrane region" description="Helical" evidence="19">
    <location>
        <begin position="147"/>
        <end position="166"/>
    </location>
</feature>
<evidence type="ECO:0000256" key="2">
    <source>
        <dbReference type="ARBA" id="ARBA00004651"/>
    </source>
</evidence>
<feature type="transmembrane region" description="Helical" evidence="19">
    <location>
        <begin position="42"/>
        <end position="67"/>
    </location>
</feature>
<dbReference type="Proteomes" id="UP000679352">
    <property type="component" value="Chromosome"/>
</dbReference>
<comment type="function">
    <text evidence="14 19">Joins adenosylcobinamide-GDP and alpha-ribazole to generate adenosylcobalamin (Ado-cobalamin). Also synthesizes adenosylcobalamin 5'-phosphate from adenosylcobinamide-GDP and alpha-ribazole 5'-phosphate.</text>
</comment>
<evidence type="ECO:0000256" key="16">
    <source>
        <dbReference type="ARBA" id="ARBA00032853"/>
    </source>
</evidence>
<evidence type="ECO:0000256" key="9">
    <source>
        <dbReference type="ARBA" id="ARBA00022679"/>
    </source>
</evidence>
<feature type="transmembrane region" description="Helical" evidence="19">
    <location>
        <begin position="117"/>
        <end position="141"/>
    </location>
</feature>
<evidence type="ECO:0000256" key="3">
    <source>
        <dbReference type="ARBA" id="ARBA00004663"/>
    </source>
</evidence>
<dbReference type="Pfam" id="PF02654">
    <property type="entry name" value="CobS"/>
    <property type="match status" value="1"/>
</dbReference>
<sequence length="257" mass="25766">MRNTDSGDRLSQLLDDLRAAFALLSRLPLPPPRHFATPPAVWAWPLAGLGMGALSTAAALLALVVGLGPGLAAALALACAALTTGAMHEDGLADTADGLWGGWEKARRLEIMKDSHIGTYGVMALLLTTLARWSAVAALLAAGHWPVLLAIAALSRAPMAVLLALLPNARGQGLSHSVGRPTARAAALSCAVALIGAGLCTGTVALPMALAVAGSSLILARVAVAKIGGQTGDILGASQQLAELAALATATALLIPA</sequence>
<comment type="catalytic activity">
    <reaction evidence="18 19">
        <text>alpha-ribazole 5'-phosphate + adenosylcob(III)inamide-GDP = adenosylcob(III)alamin 5'-phosphate + GMP + H(+)</text>
        <dbReference type="Rhea" id="RHEA:23560"/>
        <dbReference type="ChEBI" id="CHEBI:15378"/>
        <dbReference type="ChEBI" id="CHEBI:57918"/>
        <dbReference type="ChEBI" id="CHEBI:58115"/>
        <dbReference type="ChEBI" id="CHEBI:60487"/>
        <dbReference type="ChEBI" id="CHEBI:60493"/>
        <dbReference type="EC" id="2.7.8.26"/>
    </reaction>
</comment>
<dbReference type="EC" id="2.7.8.26" evidence="5 19"/>
<keyword evidence="11 19" id="KW-0460">Magnesium</keyword>
<dbReference type="KEGG" id="gfu:KM031_05055"/>
<comment type="subcellular location">
    <subcellularLocation>
        <location evidence="2 19">Cell membrane</location>
        <topology evidence="2 19">Multi-pass membrane protein</topology>
    </subcellularLocation>
</comment>
<comment type="pathway">
    <text evidence="3 19">Cofactor biosynthesis; adenosylcobalamin biosynthesis; adenosylcobalamin from cob(II)yrinate a,c-diamide: step 7/7.</text>
</comment>
<dbReference type="PANTHER" id="PTHR34148:SF1">
    <property type="entry name" value="ADENOSYLCOBINAMIDE-GDP RIBAZOLETRANSFERASE"/>
    <property type="match status" value="1"/>
</dbReference>
<keyword evidence="8 19" id="KW-0169">Cobalamin biosynthesis</keyword>
<evidence type="ECO:0000256" key="18">
    <source>
        <dbReference type="ARBA" id="ARBA00049504"/>
    </source>
</evidence>
<evidence type="ECO:0000256" key="5">
    <source>
        <dbReference type="ARBA" id="ARBA00013200"/>
    </source>
</evidence>
<keyword evidence="7 19" id="KW-1003">Cell membrane</keyword>
<dbReference type="GO" id="GO:0051073">
    <property type="term" value="F:adenosylcobinamide-GDP ribazoletransferase activity"/>
    <property type="evidence" value="ECO:0007669"/>
    <property type="project" value="UniProtKB-UniRule"/>
</dbReference>
<evidence type="ECO:0000256" key="8">
    <source>
        <dbReference type="ARBA" id="ARBA00022573"/>
    </source>
</evidence>
<name>A0A975P8U0_9RHOB</name>